<gene>
    <name evidence="5" type="ORF">SAMN05660895_0755</name>
</gene>
<evidence type="ECO:0000256" key="1">
    <source>
        <dbReference type="ARBA" id="ARBA00023015"/>
    </source>
</evidence>
<dbReference type="GO" id="GO:0043565">
    <property type="term" value="F:sequence-specific DNA binding"/>
    <property type="evidence" value="ECO:0007669"/>
    <property type="project" value="InterPro"/>
</dbReference>
<dbReference type="InterPro" id="IPR018060">
    <property type="entry name" value="HTH_AraC"/>
</dbReference>
<dbReference type="RefSeq" id="WP_177224096.1">
    <property type="nucleotide sequence ID" value="NZ_FPCJ01000001.1"/>
</dbReference>
<dbReference type="Proteomes" id="UP000199537">
    <property type="component" value="Unassembled WGS sequence"/>
</dbReference>
<accession>A0A1I7N6M8</accession>
<dbReference type="PANTHER" id="PTHR47893">
    <property type="entry name" value="REGULATORY PROTEIN PCHR"/>
    <property type="match status" value="1"/>
</dbReference>
<dbReference type="STRING" id="1393122.SAMN05660895_0755"/>
<dbReference type="PANTHER" id="PTHR47893:SF1">
    <property type="entry name" value="REGULATORY PROTEIN PCHR"/>
    <property type="match status" value="1"/>
</dbReference>
<keyword evidence="1" id="KW-0805">Transcription regulation</keyword>
<dbReference type="SUPFAM" id="SSF46689">
    <property type="entry name" value="Homeodomain-like"/>
    <property type="match status" value="2"/>
</dbReference>
<dbReference type="InterPro" id="IPR009057">
    <property type="entry name" value="Homeodomain-like_sf"/>
</dbReference>
<dbReference type="AlphaFoldDB" id="A0A1I7N6M8"/>
<dbReference type="Gene3D" id="1.10.10.60">
    <property type="entry name" value="Homeodomain-like"/>
    <property type="match status" value="2"/>
</dbReference>
<dbReference type="SMART" id="SM00342">
    <property type="entry name" value="HTH_ARAC"/>
    <property type="match status" value="1"/>
</dbReference>
<organism evidence="5 6">
    <name type="scientific">Thermoflavifilum thermophilum</name>
    <dbReference type="NCBI Taxonomy" id="1393122"/>
    <lineage>
        <taxon>Bacteria</taxon>
        <taxon>Pseudomonadati</taxon>
        <taxon>Bacteroidota</taxon>
        <taxon>Chitinophagia</taxon>
        <taxon>Chitinophagales</taxon>
        <taxon>Chitinophagaceae</taxon>
        <taxon>Thermoflavifilum</taxon>
    </lineage>
</organism>
<dbReference type="PROSITE" id="PS00041">
    <property type="entry name" value="HTH_ARAC_FAMILY_1"/>
    <property type="match status" value="1"/>
</dbReference>
<protein>
    <submittedName>
        <fullName evidence="5">AraC-type DNA-binding protein</fullName>
    </submittedName>
</protein>
<evidence type="ECO:0000313" key="6">
    <source>
        <dbReference type="Proteomes" id="UP000199537"/>
    </source>
</evidence>
<keyword evidence="3" id="KW-0804">Transcription</keyword>
<evidence type="ECO:0000256" key="2">
    <source>
        <dbReference type="ARBA" id="ARBA00023125"/>
    </source>
</evidence>
<keyword evidence="2 5" id="KW-0238">DNA-binding</keyword>
<sequence>MRFVLSLQIMNQTLEFFQQTGMRQLSDHRLELLSEREFQAGNHVQVQVSRYLWAEGEPQAVAAMVYHVVAESTTKEPVIELKYCIPGRRYCAFAGCKGSLCTSPHQEDDCLHSHSTAEMISIAFSSAFFHAQELEECWVGTDRPATTKKTLIWKPVQVTPRMTSLLQQMLHHPYQGIEERLYVQSKALELLVISREQARHQAVRKTTARFLLSPEDRQKIYQARDIMLQHLDEPITIRELSRKVAINECYLKKGFKEIFGTTIYDYFQRERMEKARQLLYEQGLSVSEVAARMGYSCISHFSTAFKKYTGLKPCELIR</sequence>
<dbReference type="Pfam" id="PF12833">
    <property type="entry name" value="HTH_18"/>
    <property type="match status" value="1"/>
</dbReference>
<dbReference type="InterPro" id="IPR018062">
    <property type="entry name" value="HTH_AraC-typ_CS"/>
</dbReference>
<keyword evidence="6" id="KW-1185">Reference proteome</keyword>
<feature type="domain" description="HTH araC/xylS-type" evidence="4">
    <location>
        <begin position="221"/>
        <end position="318"/>
    </location>
</feature>
<evidence type="ECO:0000313" key="5">
    <source>
        <dbReference type="EMBL" id="SFV30307.1"/>
    </source>
</evidence>
<dbReference type="PROSITE" id="PS01124">
    <property type="entry name" value="HTH_ARAC_FAMILY_2"/>
    <property type="match status" value="1"/>
</dbReference>
<dbReference type="InterPro" id="IPR053142">
    <property type="entry name" value="PchR_regulatory_protein"/>
</dbReference>
<reference evidence="6" key="1">
    <citation type="submission" date="2016-10" db="EMBL/GenBank/DDBJ databases">
        <authorList>
            <person name="Varghese N."/>
            <person name="Submissions S."/>
        </authorList>
    </citation>
    <scope>NUCLEOTIDE SEQUENCE [LARGE SCALE GENOMIC DNA]</scope>
    <source>
        <strain evidence="6">DSM 14807</strain>
    </source>
</reference>
<evidence type="ECO:0000256" key="3">
    <source>
        <dbReference type="ARBA" id="ARBA00023163"/>
    </source>
</evidence>
<name>A0A1I7N6M8_9BACT</name>
<evidence type="ECO:0000259" key="4">
    <source>
        <dbReference type="PROSITE" id="PS01124"/>
    </source>
</evidence>
<dbReference type="GO" id="GO:0003700">
    <property type="term" value="F:DNA-binding transcription factor activity"/>
    <property type="evidence" value="ECO:0007669"/>
    <property type="project" value="InterPro"/>
</dbReference>
<dbReference type="EMBL" id="FPCJ01000001">
    <property type="protein sequence ID" value="SFV30307.1"/>
    <property type="molecule type" value="Genomic_DNA"/>
</dbReference>
<proteinExistence type="predicted"/>